<feature type="region of interest" description="Disordered" evidence="1">
    <location>
        <begin position="721"/>
        <end position="747"/>
    </location>
</feature>
<feature type="region of interest" description="Disordered" evidence="1">
    <location>
        <begin position="663"/>
        <end position="692"/>
    </location>
</feature>
<feature type="compositionally biased region" description="Pro residues" evidence="1">
    <location>
        <begin position="663"/>
        <end position="683"/>
    </location>
</feature>
<reference evidence="2 3" key="1">
    <citation type="submission" date="2019-03" db="EMBL/GenBank/DDBJ databases">
        <title>Rhodosporidium diobovatum UCD-FST 08-225 genome sequencing, assembly, and annotation.</title>
        <authorList>
            <person name="Fakankun I.U."/>
            <person name="Fristensky B."/>
            <person name="Levin D.B."/>
        </authorList>
    </citation>
    <scope>NUCLEOTIDE SEQUENCE [LARGE SCALE GENOMIC DNA]</scope>
    <source>
        <strain evidence="2 3">UCD-FST 08-225</strain>
    </source>
</reference>
<feature type="region of interest" description="Disordered" evidence="1">
    <location>
        <begin position="284"/>
        <end position="306"/>
    </location>
</feature>
<feature type="compositionally biased region" description="Basic residues" evidence="1">
    <location>
        <begin position="42"/>
        <end position="53"/>
    </location>
</feature>
<dbReference type="Gene3D" id="3.80.10.10">
    <property type="entry name" value="Ribonuclease Inhibitor"/>
    <property type="match status" value="1"/>
</dbReference>
<dbReference type="EMBL" id="SOZI01000012">
    <property type="protein sequence ID" value="TNY23375.1"/>
    <property type="molecule type" value="Genomic_DNA"/>
</dbReference>
<dbReference type="InterPro" id="IPR032675">
    <property type="entry name" value="LRR_dom_sf"/>
</dbReference>
<feature type="region of interest" description="Disordered" evidence="1">
    <location>
        <begin position="1"/>
        <end position="126"/>
    </location>
</feature>
<gene>
    <name evidence="2" type="ORF">DMC30DRAFT_33494</name>
</gene>
<evidence type="ECO:0000256" key="1">
    <source>
        <dbReference type="SAM" id="MobiDB-lite"/>
    </source>
</evidence>
<evidence type="ECO:0000313" key="3">
    <source>
        <dbReference type="Proteomes" id="UP000311382"/>
    </source>
</evidence>
<organism evidence="2 3">
    <name type="scientific">Rhodotorula diobovata</name>
    <dbReference type="NCBI Taxonomy" id="5288"/>
    <lineage>
        <taxon>Eukaryota</taxon>
        <taxon>Fungi</taxon>
        <taxon>Dikarya</taxon>
        <taxon>Basidiomycota</taxon>
        <taxon>Pucciniomycotina</taxon>
        <taxon>Microbotryomycetes</taxon>
        <taxon>Sporidiobolales</taxon>
        <taxon>Sporidiobolaceae</taxon>
        <taxon>Rhodotorula</taxon>
    </lineage>
</organism>
<sequence length="775" mass="81614">MANTTRSPPPPPAPSTRIFAPALSPRPKSTEPSSPSTTPTSTRRRPLQPHGGKRTPVAVARPWNRRLSFDTASGPSSPALSSSGSTTPQSNAHGYGALDASGFTFRPASADSDEALPPPATPESRADSVFDLGRMAMDIDEAVATLAPASTGGSVRGADGKVTRRKLRRRSPKTTINDLPDELLLRIFSFLNNRQGFRALPGRDIDTPEWYAPPVEIALVCQRWLPLARNLYLRSVKISHLGRISALHSAFTANSDLPLCVRHLSIALPVGAADRLHLCASPPADAHAPEAADQSEADNSPAKKRKPLTRADELRAVFQSCSHLLSLEVSGVAPALLLASSSRATSALHHLHQLRLSTVTRLTLRGGTGDAQRGGDGVPLLDAPSVRDALLALTGLRALTLRGYASSLSPDDALDFAPTRTHLGLTAKPLPLRARTGALLPLERLVLVECCVSPTDLRALLQQCQRGRLRSLAVEDQWDALAAKRNRRDKRWDKPTAEALHDVADLVGASVEHLRATLFNYPPATGVAAAAAGTALRSPERASPRLLAPASLPPPGSGGRTASSPRPLPPAGERHILDAFVSQLETLETLDVGGSVVTPALFLPAPPPLAAHDHHSTAPSCAPTHISTAPRLPPSVRTLTLRSCDLLPPSALLPFLRSLPPPRNPFSSPSPSPAAAPVPPPPSLRTLRTLGGTEHGWAHPTACLDVQRACWAAGVRWATGSGAGSRGGERGGLEAEEADGGWSGVARSGGTAAVGGGWLEFDAAVREGMRARGGW</sequence>
<dbReference type="OrthoDB" id="3219396at2759"/>
<dbReference type="AlphaFoldDB" id="A0A5C5G351"/>
<dbReference type="Proteomes" id="UP000311382">
    <property type="component" value="Unassembled WGS sequence"/>
</dbReference>
<feature type="compositionally biased region" description="Low complexity" evidence="1">
    <location>
        <begin position="71"/>
        <end position="88"/>
    </location>
</feature>
<protein>
    <submittedName>
        <fullName evidence="2">Proteophosphoglycan ppg4</fullName>
    </submittedName>
</protein>
<dbReference type="InterPro" id="IPR036047">
    <property type="entry name" value="F-box-like_dom_sf"/>
</dbReference>
<feature type="compositionally biased region" description="Low complexity" evidence="1">
    <location>
        <begin position="25"/>
        <end position="41"/>
    </location>
</feature>
<feature type="region of interest" description="Disordered" evidence="1">
    <location>
        <begin position="611"/>
        <end position="632"/>
    </location>
</feature>
<feature type="region of interest" description="Disordered" evidence="1">
    <location>
        <begin position="538"/>
        <end position="572"/>
    </location>
</feature>
<dbReference type="SUPFAM" id="SSF81383">
    <property type="entry name" value="F-box domain"/>
    <property type="match status" value="1"/>
</dbReference>
<keyword evidence="3" id="KW-1185">Reference proteome</keyword>
<proteinExistence type="predicted"/>
<dbReference type="Gene3D" id="1.20.1280.50">
    <property type="match status" value="1"/>
</dbReference>
<evidence type="ECO:0000313" key="2">
    <source>
        <dbReference type="EMBL" id="TNY23375.1"/>
    </source>
</evidence>
<accession>A0A5C5G351</accession>
<name>A0A5C5G351_9BASI</name>
<comment type="caution">
    <text evidence="2">The sequence shown here is derived from an EMBL/GenBank/DDBJ whole genome shotgun (WGS) entry which is preliminary data.</text>
</comment>